<sequence>MSTLSLSRAPSLWREGLILGALVIPGPFAVDMFLPAMPDITRDLGASVAATQMTLTAYFIAFGLAQMIYGPWSDAAGRKPPIYAGLGVFLLGTLACALAPSIGVLIAARVVQAIGAAVLMVVPRAIIRDRHTGDAATRMMAMIMLVMSVSPMLAPLAGSLIMGVGSWRMIFGVLAAAGGLALVLSLRALPETLVPEARQPVNLGSMRRGIALLSRDPVFMGLTLVGGFGMASFFVYLAMSPFVFTGAYGLSPQQFSLAFAVNAMGFIAASQFAATLGARFGAARVVIWATFGFAGFAVLLGFWAFLGAVPLFGLILGLALGNACLGLVVPTSMVLALDPHGPIAGLASSYGGTLQMVVGGVMIGLTGLVFDGTPERLILAILICALLAVATVLATRGGRPRG</sequence>
<proteinExistence type="inferred from homology"/>
<feature type="transmembrane region" description="Helical" evidence="8">
    <location>
        <begin position="139"/>
        <end position="163"/>
    </location>
</feature>
<dbReference type="GeneID" id="80816617"/>
<dbReference type="PANTHER" id="PTHR23502:SF132">
    <property type="entry name" value="POLYAMINE TRANSPORTER 2-RELATED"/>
    <property type="match status" value="1"/>
</dbReference>
<feature type="transmembrane region" description="Helical" evidence="8">
    <location>
        <begin position="349"/>
        <end position="370"/>
    </location>
</feature>
<feature type="domain" description="Major facilitator superfamily (MFS) profile" evidence="9">
    <location>
        <begin position="1"/>
        <end position="402"/>
    </location>
</feature>
<feature type="transmembrane region" description="Helical" evidence="8">
    <location>
        <begin position="12"/>
        <end position="30"/>
    </location>
</feature>
<keyword evidence="3 8" id="KW-0813">Transport</keyword>
<feature type="transmembrane region" description="Helical" evidence="8">
    <location>
        <begin position="169"/>
        <end position="189"/>
    </location>
</feature>
<keyword evidence="6 8" id="KW-1133">Transmembrane helix</keyword>
<dbReference type="GO" id="GO:1990961">
    <property type="term" value="P:xenobiotic detoxification by transmembrane export across the plasma membrane"/>
    <property type="evidence" value="ECO:0007669"/>
    <property type="project" value="InterPro"/>
</dbReference>
<evidence type="ECO:0000256" key="7">
    <source>
        <dbReference type="ARBA" id="ARBA00023136"/>
    </source>
</evidence>
<feature type="transmembrane region" description="Helical" evidence="8">
    <location>
        <begin position="376"/>
        <end position="395"/>
    </location>
</feature>
<dbReference type="PROSITE" id="PS50850">
    <property type="entry name" value="MFS"/>
    <property type="match status" value="1"/>
</dbReference>
<feature type="transmembrane region" description="Helical" evidence="8">
    <location>
        <begin position="106"/>
        <end position="127"/>
    </location>
</feature>
<feature type="transmembrane region" description="Helical" evidence="8">
    <location>
        <begin position="285"/>
        <end position="305"/>
    </location>
</feature>
<dbReference type="RefSeq" id="WP_074834527.1">
    <property type="nucleotide sequence ID" value="NZ_FNYY01000001.1"/>
</dbReference>
<evidence type="ECO:0000313" key="10">
    <source>
        <dbReference type="EMBL" id="SEI60071.1"/>
    </source>
</evidence>
<reference evidence="10 11" key="1">
    <citation type="submission" date="2016-10" db="EMBL/GenBank/DDBJ databases">
        <authorList>
            <person name="Varghese N."/>
            <person name="Submissions S."/>
        </authorList>
    </citation>
    <scope>NUCLEOTIDE SEQUENCE [LARGE SCALE GENOMIC DNA]</scope>
    <source>
        <strain evidence="10 11">FF3</strain>
    </source>
</reference>
<comment type="similarity">
    <text evidence="2 8">Belongs to the major facilitator superfamily. Bcr/CmlA family.</text>
</comment>
<evidence type="ECO:0000256" key="2">
    <source>
        <dbReference type="ARBA" id="ARBA00006236"/>
    </source>
</evidence>
<dbReference type="InterPro" id="IPR036259">
    <property type="entry name" value="MFS_trans_sf"/>
</dbReference>
<keyword evidence="8" id="KW-0997">Cell inner membrane</keyword>
<keyword evidence="4" id="KW-1003">Cell membrane</keyword>
<evidence type="ECO:0000256" key="8">
    <source>
        <dbReference type="RuleBase" id="RU365088"/>
    </source>
</evidence>
<evidence type="ECO:0000313" key="11">
    <source>
        <dbReference type="Proteomes" id="UP000182932"/>
    </source>
</evidence>
<dbReference type="NCBIfam" id="TIGR00710">
    <property type="entry name" value="efflux_Bcr_CflA"/>
    <property type="match status" value="1"/>
</dbReference>
<evidence type="ECO:0000256" key="3">
    <source>
        <dbReference type="ARBA" id="ARBA00022448"/>
    </source>
</evidence>
<feature type="transmembrane region" description="Helical" evidence="8">
    <location>
        <begin position="257"/>
        <end position="278"/>
    </location>
</feature>
<comment type="subcellular location">
    <subcellularLocation>
        <location evidence="8">Cell inner membrane</location>
        <topology evidence="8">Multi-pass membrane protein</topology>
    </subcellularLocation>
    <subcellularLocation>
        <location evidence="1">Cell membrane</location>
        <topology evidence="1">Multi-pass membrane protein</topology>
    </subcellularLocation>
</comment>
<dbReference type="InterPro" id="IPR004812">
    <property type="entry name" value="Efflux_drug-R_Bcr/CmlA"/>
</dbReference>
<feature type="transmembrane region" description="Helical" evidence="8">
    <location>
        <begin position="81"/>
        <end position="100"/>
    </location>
</feature>
<dbReference type="Gene3D" id="1.20.1720.10">
    <property type="entry name" value="Multidrug resistance protein D"/>
    <property type="match status" value="1"/>
</dbReference>
<gene>
    <name evidence="10" type="ORF">SAMN04487940_101347</name>
</gene>
<dbReference type="InterPro" id="IPR011701">
    <property type="entry name" value="MFS"/>
</dbReference>
<evidence type="ECO:0000256" key="5">
    <source>
        <dbReference type="ARBA" id="ARBA00022692"/>
    </source>
</evidence>
<evidence type="ECO:0000256" key="6">
    <source>
        <dbReference type="ARBA" id="ARBA00022989"/>
    </source>
</evidence>
<dbReference type="GO" id="GO:0042910">
    <property type="term" value="F:xenobiotic transmembrane transporter activity"/>
    <property type="evidence" value="ECO:0007669"/>
    <property type="project" value="InterPro"/>
</dbReference>
<evidence type="ECO:0000256" key="1">
    <source>
        <dbReference type="ARBA" id="ARBA00004651"/>
    </source>
</evidence>
<feature type="transmembrane region" description="Helical" evidence="8">
    <location>
        <begin position="217"/>
        <end position="237"/>
    </location>
</feature>
<comment type="caution">
    <text evidence="10">The sequence shown here is derived from an EMBL/GenBank/DDBJ whole genome shotgun (WGS) entry which is preliminary data.</text>
</comment>
<accession>A0A975W6U4</accession>
<protein>
    <recommendedName>
        <fullName evidence="8">Bcr/CflA family efflux transporter</fullName>
    </recommendedName>
</protein>
<evidence type="ECO:0000256" key="4">
    <source>
        <dbReference type="ARBA" id="ARBA00022475"/>
    </source>
</evidence>
<dbReference type="EMBL" id="FNYY01000001">
    <property type="protein sequence ID" value="SEI60071.1"/>
    <property type="molecule type" value="Genomic_DNA"/>
</dbReference>
<feature type="transmembrane region" description="Helical" evidence="8">
    <location>
        <begin position="311"/>
        <end position="337"/>
    </location>
</feature>
<feature type="transmembrane region" description="Helical" evidence="8">
    <location>
        <begin position="50"/>
        <end position="69"/>
    </location>
</feature>
<name>A0A975W6U4_9RHOB</name>
<dbReference type="CDD" id="cd17320">
    <property type="entry name" value="MFS_MdfA_MDR_like"/>
    <property type="match status" value="1"/>
</dbReference>
<dbReference type="PANTHER" id="PTHR23502">
    <property type="entry name" value="MAJOR FACILITATOR SUPERFAMILY"/>
    <property type="match status" value="1"/>
</dbReference>
<dbReference type="AlphaFoldDB" id="A0A975W6U4"/>
<dbReference type="Proteomes" id="UP000182932">
    <property type="component" value="Unassembled WGS sequence"/>
</dbReference>
<dbReference type="InterPro" id="IPR020846">
    <property type="entry name" value="MFS_dom"/>
</dbReference>
<keyword evidence="7 8" id="KW-0472">Membrane</keyword>
<dbReference type="SUPFAM" id="SSF103473">
    <property type="entry name" value="MFS general substrate transporter"/>
    <property type="match status" value="1"/>
</dbReference>
<dbReference type="GO" id="GO:0005886">
    <property type="term" value="C:plasma membrane"/>
    <property type="evidence" value="ECO:0007669"/>
    <property type="project" value="UniProtKB-SubCell"/>
</dbReference>
<keyword evidence="5 8" id="KW-0812">Transmembrane</keyword>
<dbReference type="Pfam" id="PF07690">
    <property type="entry name" value="MFS_1"/>
    <property type="match status" value="1"/>
</dbReference>
<evidence type="ECO:0000259" key="9">
    <source>
        <dbReference type="PROSITE" id="PS50850"/>
    </source>
</evidence>
<organism evidence="10 11">
    <name type="scientific">Marinovum algicola</name>
    <dbReference type="NCBI Taxonomy" id="42444"/>
    <lineage>
        <taxon>Bacteria</taxon>
        <taxon>Pseudomonadati</taxon>
        <taxon>Pseudomonadota</taxon>
        <taxon>Alphaproteobacteria</taxon>
        <taxon>Rhodobacterales</taxon>
        <taxon>Roseobacteraceae</taxon>
        <taxon>Marinovum</taxon>
    </lineage>
</organism>
<keyword evidence="11" id="KW-1185">Reference proteome</keyword>